<keyword evidence="6" id="KW-0106">Calcium</keyword>
<keyword evidence="3" id="KW-0479">Metal-binding</keyword>
<dbReference type="PANTHER" id="PTHR33938">
    <property type="entry name" value="FERULOYL ESTERASE B-RELATED"/>
    <property type="match status" value="1"/>
</dbReference>
<dbReference type="Proteomes" id="UP000609879">
    <property type="component" value="Unassembled WGS sequence"/>
</dbReference>
<evidence type="ECO:0000313" key="10">
    <source>
        <dbReference type="Proteomes" id="UP000609879"/>
    </source>
</evidence>
<evidence type="ECO:0000256" key="7">
    <source>
        <dbReference type="ARBA" id="ARBA00023157"/>
    </source>
</evidence>
<dbReference type="PANTHER" id="PTHR33938:SF15">
    <property type="entry name" value="FERULOYL ESTERASE B-RELATED"/>
    <property type="match status" value="1"/>
</dbReference>
<dbReference type="InterPro" id="IPR011118">
    <property type="entry name" value="Tannase/feruloyl_esterase"/>
</dbReference>
<evidence type="ECO:0000256" key="6">
    <source>
        <dbReference type="ARBA" id="ARBA00022837"/>
    </source>
</evidence>
<keyword evidence="2" id="KW-0719">Serine esterase</keyword>
<accession>A0ABQ3YLH3</accession>
<keyword evidence="7" id="KW-1015">Disulfide bond</keyword>
<comment type="caution">
    <text evidence="9">The sequence shown here is derived from an EMBL/GenBank/DDBJ whole genome shotgun (WGS) entry which is preliminary data.</text>
</comment>
<evidence type="ECO:0000313" key="9">
    <source>
        <dbReference type="EMBL" id="GID80849.1"/>
    </source>
</evidence>
<dbReference type="InterPro" id="IPR029058">
    <property type="entry name" value="AB_hydrolase_fold"/>
</dbReference>
<reference evidence="9 10" key="1">
    <citation type="submission" date="2021-01" db="EMBL/GenBank/DDBJ databases">
        <title>Whole genome shotgun sequence of Actinoplanes deccanensis NBRC 13994.</title>
        <authorList>
            <person name="Komaki H."/>
            <person name="Tamura T."/>
        </authorList>
    </citation>
    <scope>NUCLEOTIDE SEQUENCE [LARGE SCALE GENOMIC DNA]</scope>
    <source>
        <strain evidence="9 10">NBRC 13994</strain>
    </source>
</reference>
<evidence type="ECO:0000256" key="1">
    <source>
        <dbReference type="ARBA" id="ARBA00006249"/>
    </source>
</evidence>
<dbReference type="SUPFAM" id="SSF53474">
    <property type="entry name" value="alpha/beta-Hydrolases"/>
    <property type="match status" value="1"/>
</dbReference>
<dbReference type="Pfam" id="PF07519">
    <property type="entry name" value="Tannase"/>
    <property type="match status" value="1"/>
</dbReference>
<evidence type="ECO:0000256" key="4">
    <source>
        <dbReference type="ARBA" id="ARBA00022729"/>
    </source>
</evidence>
<protein>
    <submittedName>
        <fullName evidence="9">Feruloyl esterase</fullName>
    </submittedName>
</protein>
<keyword evidence="5" id="KW-0378">Hydrolase</keyword>
<feature type="chain" id="PRO_5045752006" evidence="8">
    <location>
        <begin position="36"/>
        <end position="583"/>
    </location>
</feature>
<keyword evidence="4 8" id="KW-0732">Signal</keyword>
<gene>
    <name evidence="9" type="ORF">Ade02nite_94900</name>
</gene>
<evidence type="ECO:0000256" key="3">
    <source>
        <dbReference type="ARBA" id="ARBA00022723"/>
    </source>
</evidence>
<dbReference type="Gene3D" id="3.40.50.1820">
    <property type="entry name" value="alpha/beta hydrolase"/>
    <property type="match status" value="1"/>
</dbReference>
<evidence type="ECO:0000256" key="8">
    <source>
        <dbReference type="SAM" id="SignalP"/>
    </source>
</evidence>
<comment type="similarity">
    <text evidence="1">Belongs to the tannase family.</text>
</comment>
<evidence type="ECO:0000256" key="2">
    <source>
        <dbReference type="ARBA" id="ARBA00022487"/>
    </source>
</evidence>
<dbReference type="EMBL" id="BOMI01000209">
    <property type="protein sequence ID" value="GID80849.1"/>
    <property type="molecule type" value="Genomic_DNA"/>
</dbReference>
<evidence type="ECO:0000256" key="5">
    <source>
        <dbReference type="ARBA" id="ARBA00022801"/>
    </source>
</evidence>
<proteinExistence type="inferred from homology"/>
<keyword evidence="10" id="KW-1185">Reference proteome</keyword>
<dbReference type="RefSeq" id="WP_203778058.1">
    <property type="nucleotide sequence ID" value="NZ_BAAABO010000053.1"/>
</dbReference>
<organism evidence="9 10">
    <name type="scientific">Paractinoplanes deccanensis</name>
    <dbReference type="NCBI Taxonomy" id="113561"/>
    <lineage>
        <taxon>Bacteria</taxon>
        <taxon>Bacillati</taxon>
        <taxon>Actinomycetota</taxon>
        <taxon>Actinomycetes</taxon>
        <taxon>Micromonosporales</taxon>
        <taxon>Micromonosporaceae</taxon>
        <taxon>Paractinoplanes</taxon>
    </lineage>
</organism>
<name>A0ABQ3YLH3_9ACTN</name>
<feature type="signal peptide" evidence="8">
    <location>
        <begin position="1"/>
        <end position="35"/>
    </location>
</feature>
<sequence length="583" mass="61618">MSLFTRGPERRRTLAAVVNVLVLVAGLAAASTAQASPRPLNAPAQAAVTLPAITCAQAARLDLTGVPEAPAAVTSATVVSAAGNALGQWEACHVKGLIAPQIQFSLMLPTQTWAGRYLQTGCGGFCGSVNFDPQAAYGCAPLTNGTFAVAADNEGHYGAGFTDGLFGADPQLRVDFGYRSQHLTSLVAKEIVKRFYGRAASYSYFTGCSEGGDQAMTEAQRYPEDFDGIVAGAPASNMTALAIWDQGWNAKAVRGADGKPTLALNDLTPLHTAVVNACDTLDGTKDGLISDSQSCTFDPKSIACPATGAGTSGFCLTPVQVETVRKIYGGARDTKNRLMYPGAQPRGSELDWAGWLIPAVAAGTSNQEGFAVNTVRWLAYPQVRPSLTLNDIQFTEKSFREIMGRVSGIYDSTDPDLSAFRKRGGKLIMWHGEADPAVPPAGTIAYYQAVIKQMGGLARTQEFARLFMLPGVAHCSGGQGPDKFDALTPVVDWVERGQAPTSMITSKVDAAGSVTATRPVYPWPLMAVNTTGGPVGQASSYTAQRRKSASQTVSWLGDFRPGYEKTCGWINGRWVCRTGKVAS</sequence>